<dbReference type="Pfam" id="PF00560">
    <property type="entry name" value="LRR_1"/>
    <property type="match status" value="2"/>
</dbReference>
<dbReference type="PANTHER" id="PTHR45631">
    <property type="entry name" value="OS07G0107800 PROTEIN-RELATED"/>
    <property type="match status" value="1"/>
</dbReference>
<evidence type="ECO:0000256" key="3">
    <source>
        <dbReference type="SAM" id="SignalP"/>
    </source>
</evidence>
<organism evidence="5 6">
    <name type="scientific">Anisodus tanguticus</name>
    <dbReference type="NCBI Taxonomy" id="243964"/>
    <lineage>
        <taxon>Eukaryota</taxon>
        <taxon>Viridiplantae</taxon>
        <taxon>Streptophyta</taxon>
        <taxon>Embryophyta</taxon>
        <taxon>Tracheophyta</taxon>
        <taxon>Spermatophyta</taxon>
        <taxon>Magnoliopsida</taxon>
        <taxon>eudicotyledons</taxon>
        <taxon>Gunneridae</taxon>
        <taxon>Pentapetalae</taxon>
        <taxon>asterids</taxon>
        <taxon>lamiids</taxon>
        <taxon>Solanales</taxon>
        <taxon>Solanaceae</taxon>
        <taxon>Solanoideae</taxon>
        <taxon>Hyoscyameae</taxon>
        <taxon>Anisodus</taxon>
    </lineage>
</organism>
<evidence type="ECO:0000256" key="1">
    <source>
        <dbReference type="ARBA" id="ARBA00004167"/>
    </source>
</evidence>
<dbReference type="GO" id="GO:0016020">
    <property type="term" value="C:membrane"/>
    <property type="evidence" value="ECO:0007669"/>
    <property type="project" value="UniProtKB-SubCell"/>
</dbReference>
<dbReference type="PANTHER" id="PTHR45631:SF191">
    <property type="entry name" value="DI-GLUCOSE BINDING PROTEIN WITH LEUCINE-RICH REPEAT DOMAIN-CONTAINING PROTEIN"/>
    <property type="match status" value="1"/>
</dbReference>
<name>A0AAE1SVF1_9SOLA</name>
<feature type="signal peptide" evidence="3">
    <location>
        <begin position="1"/>
        <end position="23"/>
    </location>
</feature>
<dbReference type="AlphaFoldDB" id="A0AAE1SVF1"/>
<protein>
    <recommendedName>
        <fullName evidence="4">Malectin-like domain-containing protein</fullName>
    </recommendedName>
</protein>
<feature type="domain" description="Malectin-like" evidence="4">
    <location>
        <begin position="34"/>
        <end position="368"/>
    </location>
</feature>
<keyword evidence="2" id="KW-0472">Membrane</keyword>
<evidence type="ECO:0000313" key="6">
    <source>
        <dbReference type="Proteomes" id="UP001291623"/>
    </source>
</evidence>
<dbReference type="Pfam" id="PF12819">
    <property type="entry name" value="Malectin_like"/>
    <property type="match status" value="1"/>
</dbReference>
<dbReference type="Gene3D" id="2.60.120.430">
    <property type="entry name" value="Galactose-binding lectin"/>
    <property type="match status" value="2"/>
</dbReference>
<comment type="subcellular location">
    <subcellularLocation>
        <location evidence="1">Membrane</location>
        <topology evidence="1">Single-pass membrane protein</topology>
    </subcellularLocation>
</comment>
<dbReference type="InterPro" id="IPR001611">
    <property type="entry name" value="Leu-rich_rpt"/>
</dbReference>
<keyword evidence="2" id="KW-1133">Transmembrane helix</keyword>
<sequence length="629" mass="69830">MSPFPFFFFFIIIIIFFLPSSYSTHYPYNYALHIDCGSLSNSTDIFNTTWLSDRYFTNGAISVVSEPLHFQHPQEKTLRYFPISSGKKNCYVIPNLPLGRYQLRTFTVYDNYDGKSHTPSFDVSVEGNIVFQWRSPWHETISRAGAYSDLFFTVNDDVADICFYSIATDSPVIASLEITQIDPYSYLVNDTSILVNYGRFSSGSGQWGPGFTNDTDRFARSWQSDIDFRVSGRINGGKIKSITAIRNVVNVDEAPNYFPLKLYQSAVTVIGEGGEYLEYNLPVDAKLDYLLWFHFAEIDASVNKAGKRVFDVLVNGENVSRVDIYKEVGSFAAYDFKYVVKNLTSTELSVRLEPIVGAPVICGLENYAIIPSDLKTLPQQVVAMKALKESLRVPDRMGWNGDPCAPTTWDAWEGVTCRTTKNGSLVISQIDLGSQGLKGYISDQIGLLSNLVSLNLSSNSLGGSLPWGLGQKSLVKLDLSNNKFTGSLSDSLASSTLRIVFLNGNELEGQVPEELLSIGVHGGAIDLSGNKGLCGGPTLPDCPLFWSKNGLSTTGKVAIGISCLVFICVVLLVAYICYKRRQNDYDFGLPHEMMSLAAKRNRYQRQKSLMTLEMESQHAKGFIPTYNAT</sequence>
<keyword evidence="6" id="KW-1185">Reference proteome</keyword>
<feature type="transmembrane region" description="Helical" evidence="2">
    <location>
        <begin position="557"/>
        <end position="578"/>
    </location>
</feature>
<dbReference type="SUPFAM" id="SSF52058">
    <property type="entry name" value="L domain-like"/>
    <property type="match status" value="1"/>
</dbReference>
<comment type="caution">
    <text evidence="5">The sequence shown here is derived from an EMBL/GenBank/DDBJ whole genome shotgun (WGS) entry which is preliminary data.</text>
</comment>
<keyword evidence="3" id="KW-0732">Signal</keyword>
<proteinExistence type="predicted"/>
<dbReference type="FunFam" id="3.80.10.10:FF:000135">
    <property type="entry name" value="Putative LRR receptor-like serine/threonine-protein kinase"/>
    <property type="match status" value="1"/>
</dbReference>
<accession>A0AAE1SVF1</accession>
<dbReference type="EMBL" id="JAVYJV010000002">
    <property type="protein sequence ID" value="KAK4376490.1"/>
    <property type="molecule type" value="Genomic_DNA"/>
</dbReference>
<dbReference type="InterPro" id="IPR032675">
    <property type="entry name" value="LRR_dom_sf"/>
</dbReference>
<dbReference type="Gene3D" id="3.80.10.10">
    <property type="entry name" value="Ribonuclease Inhibitor"/>
    <property type="match status" value="1"/>
</dbReference>
<dbReference type="Proteomes" id="UP001291623">
    <property type="component" value="Unassembled WGS sequence"/>
</dbReference>
<gene>
    <name evidence="5" type="ORF">RND71_002786</name>
</gene>
<evidence type="ECO:0000313" key="5">
    <source>
        <dbReference type="EMBL" id="KAK4376490.1"/>
    </source>
</evidence>
<dbReference type="InterPro" id="IPR024788">
    <property type="entry name" value="Malectin-like_Carb-bd_dom"/>
</dbReference>
<evidence type="ECO:0000256" key="2">
    <source>
        <dbReference type="SAM" id="Phobius"/>
    </source>
</evidence>
<reference evidence="5" key="1">
    <citation type="submission" date="2023-12" db="EMBL/GenBank/DDBJ databases">
        <title>Genome assembly of Anisodus tanguticus.</title>
        <authorList>
            <person name="Wang Y.-J."/>
        </authorList>
    </citation>
    <scope>NUCLEOTIDE SEQUENCE</scope>
    <source>
        <strain evidence="5">KB-2021</strain>
        <tissue evidence="5">Leaf</tissue>
    </source>
</reference>
<keyword evidence="2" id="KW-0812">Transmembrane</keyword>
<evidence type="ECO:0000259" key="4">
    <source>
        <dbReference type="Pfam" id="PF12819"/>
    </source>
</evidence>
<feature type="chain" id="PRO_5042081657" description="Malectin-like domain-containing protein" evidence="3">
    <location>
        <begin position="24"/>
        <end position="629"/>
    </location>
</feature>